<dbReference type="AlphaFoldDB" id="A0A6J4N5W8"/>
<accession>A0A6J4N5W8</accession>
<keyword evidence="2" id="KW-0472">Membrane</keyword>
<keyword evidence="2" id="KW-0812">Transmembrane</keyword>
<sequence>MTERLLRGLGLLAVVTPFVVGLTAAGADRDGREVLRFQDPEIVESSGLVVEGDLLHTTNDSGDTGRVFTVDLGTGETVGETFWADGPDDVEALAPAGRGHVWVADIGDNTASRDSISVTRVPVGTGTRTVAEEAFDLVYPDGQRDAEALLVHPVTGRVYVATKGVFAGELYAAPPDLADDAPNMLGLLGTTTGIVTDGAFLPDGEHLVLRTYTTAVLYTFPALEQVAAFDLPSQQQGEGIAAPSTDVVFLSSEGQRAPVLGVPLPRDVRTLLAPTPSGSVAQSTAPAAAATAPTASDAAAPATGAGTSADTAPTVDGRAWGWAIGAVVSIGAVVVLLRALKPR</sequence>
<feature type="transmembrane region" description="Helical" evidence="2">
    <location>
        <begin position="319"/>
        <end position="340"/>
    </location>
</feature>
<keyword evidence="2" id="KW-1133">Transmembrane helix</keyword>
<evidence type="ECO:0000256" key="2">
    <source>
        <dbReference type="SAM" id="Phobius"/>
    </source>
</evidence>
<evidence type="ECO:0008006" key="4">
    <source>
        <dbReference type="Google" id="ProtNLM"/>
    </source>
</evidence>
<reference evidence="3" key="1">
    <citation type="submission" date="2020-02" db="EMBL/GenBank/DDBJ databases">
        <authorList>
            <person name="Meier V. D."/>
        </authorList>
    </citation>
    <scope>NUCLEOTIDE SEQUENCE</scope>
    <source>
        <strain evidence="3">AVDCRST_MAG60</strain>
    </source>
</reference>
<dbReference type="EMBL" id="CADCUN010000074">
    <property type="protein sequence ID" value="CAA9378337.1"/>
    <property type="molecule type" value="Genomic_DNA"/>
</dbReference>
<gene>
    <name evidence="3" type="ORF">AVDCRST_MAG60-680</name>
</gene>
<evidence type="ECO:0000313" key="3">
    <source>
        <dbReference type="EMBL" id="CAA9378337.1"/>
    </source>
</evidence>
<name>A0A6J4N5W8_9ACTN</name>
<feature type="compositionally biased region" description="Low complexity" evidence="1">
    <location>
        <begin position="284"/>
        <end position="312"/>
    </location>
</feature>
<feature type="region of interest" description="Disordered" evidence="1">
    <location>
        <begin position="273"/>
        <end position="312"/>
    </location>
</feature>
<evidence type="ECO:0000256" key="1">
    <source>
        <dbReference type="SAM" id="MobiDB-lite"/>
    </source>
</evidence>
<protein>
    <recommendedName>
        <fullName evidence="4">WD40 repeat domain-containing protein</fullName>
    </recommendedName>
</protein>
<organism evidence="3">
    <name type="scientific">uncultured Nocardioides sp</name>
    <dbReference type="NCBI Taxonomy" id="198441"/>
    <lineage>
        <taxon>Bacteria</taxon>
        <taxon>Bacillati</taxon>
        <taxon>Actinomycetota</taxon>
        <taxon>Actinomycetes</taxon>
        <taxon>Propionibacteriales</taxon>
        <taxon>Nocardioidaceae</taxon>
        <taxon>Nocardioides</taxon>
        <taxon>environmental samples</taxon>
    </lineage>
</organism>
<proteinExistence type="predicted"/>
<dbReference type="SUPFAM" id="SSF101898">
    <property type="entry name" value="NHL repeat"/>
    <property type="match status" value="1"/>
</dbReference>